<evidence type="ECO:0000313" key="4">
    <source>
        <dbReference type="Proteomes" id="UP000004835"/>
    </source>
</evidence>
<dbReference type="HOGENOM" id="CLU_049430_0_0_9"/>
<evidence type="ECO:0000313" key="3">
    <source>
        <dbReference type="EMBL" id="EGC70578.1"/>
    </source>
</evidence>
<keyword evidence="1" id="KW-1133">Transmembrane helix</keyword>
<dbReference type="Proteomes" id="UP000004835">
    <property type="component" value="Unassembled WGS sequence"/>
</dbReference>
<protein>
    <submittedName>
        <fullName evidence="3">Anti-sigma-V factor RsiV</fullName>
    </submittedName>
</protein>
<dbReference type="EMBL" id="AEWT01000006">
    <property type="protein sequence ID" value="EGC70578.1"/>
    <property type="molecule type" value="Genomic_DNA"/>
</dbReference>
<dbReference type="Pfam" id="PF11738">
    <property type="entry name" value="DUF3298"/>
    <property type="match status" value="1"/>
</dbReference>
<proteinExistence type="predicted"/>
<dbReference type="InterPro" id="IPR037126">
    <property type="entry name" value="PdaC/RsiV-like_sf"/>
</dbReference>
<keyword evidence="1" id="KW-0472">Membrane</keyword>
<accession>F0EH61</accession>
<sequence>MKRRMSEVKQHTFDGENQEQLKREIVARFQIEKAKVYEEKKRKVLRRGVESVILVVFSFLIMLQNTTFRGFASEIPILGDLVSIITGETLLFSQEEAEITIDVPKITEENQVYSQLNEKYLREGQRAYQSYIDVINRVDEKQMYVSGTYDMKVNDNRFLVIDRTFEETVGSTNVEHRFDTFDKKNEVLLSLKMLFKTENYLEVLAQEIEHQMKERMRVNSDIKYWVLDYNDTNWLENDPNFYINENHELVISFDKYEVSAGYMGTQEFIIPTTVLKPILVDENFFN</sequence>
<dbReference type="InterPro" id="IPR021729">
    <property type="entry name" value="DUF3298"/>
</dbReference>
<reference evidence="3 4" key="1">
    <citation type="submission" date="2011-01" db="EMBL/GenBank/DDBJ databases">
        <authorList>
            <person name="Muzny D."/>
            <person name="Qin X."/>
            <person name="Deng J."/>
            <person name="Jiang H."/>
            <person name="Liu Y."/>
            <person name="Qu J."/>
            <person name="Song X.-Z."/>
            <person name="Zhang L."/>
            <person name="Thornton R."/>
            <person name="Coyle M."/>
            <person name="Francisco L."/>
            <person name="Jackson L."/>
            <person name="Javaid M."/>
            <person name="Korchina V."/>
            <person name="Kovar C."/>
            <person name="Mata R."/>
            <person name="Mathew T."/>
            <person name="Ngo R."/>
            <person name="Nguyen L."/>
            <person name="Nguyen N."/>
            <person name="Okwuonu G."/>
            <person name="Ongeri F."/>
            <person name="Pham C."/>
            <person name="Simmons D."/>
            <person name="Wilczek-Boney K."/>
            <person name="Hale W."/>
            <person name="Jakkamsetti A."/>
            <person name="Pham P."/>
            <person name="Ruth R."/>
            <person name="San Lucas F."/>
            <person name="Warren J."/>
            <person name="Zhang J."/>
            <person name="Zhao Z."/>
            <person name="Zhou C."/>
            <person name="Zhu D."/>
            <person name="Lee S."/>
            <person name="Bess C."/>
            <person name="Blankenburg K."/>
            <person name="Forbes L."/>
            <person name="Fu Q."/>
            <person name="Gubbala S."/>
            <person name="Hirani K."/>
            <person name="Jayaseelan J.C."/>
            <person name="Lara F."/>
            <person name="Munidasa M."/>
            <person name="Palculict T."/>
            <person name="Patil S."/>
            <person name="Pu L.-L."/>
            <person name="Saada N."/>
            <person name="Tang L."/>
            <person name="Weissenberger G."/>
            <person name="Zhu Y."/>
            <person name="Hemphill L."/>
            <person name="Shang Y."/>
            <person name="Youmans B."/>
            <person name="Ayvaz T."/>
            <person name="Ross M."/>
            <person name="Santibanez J."/>
            <person name="Aqrawi P."/>
            <person name="Gross S."/>
            <person name="Joshi V."/>
            <person name="Fowler G."/>
            <person name="Nazareth L."/>
            <person name="Reid J."/>
            <person name="Worley K."/>
            <person name="Petrosino J."/>
            <person name="Highlander S."/>
            <person name="Gibbs R."/>
        </authorList>
    </citation>
    <scope>NUCLEOTIDE SEQUENCE [LARGE SCALE GENOMIC DNA]</scope>
    <source>
        <strain evidence="3 4">ATCC 12755</strain>
    </source>
</reference>
<organism evidence="3 4">
    <name type="scientific">Enterococcus casseliflavus ATCC 12755</name>
    <dbReference type="NCBI Taxonomy" id="888066"/>
    <lineage>
        <taxon>Bacteria</taxon>
        <taxon>Bacillati</taxon>
        <taxon>Bacillota</taxon>
        <taxon>Bacilli</taxon>
        <taxon>Lactobacillales</taxon>
        <taxon>Enterococcaceae</taxon>
        <taxon>Enterococcus</taxon>
    </lineage>
</organism>
<comment type="caution">
    <text evidence="3">The sequence shown here is derived from an EMBL/GenBank/DDBJ whole genome shotgun (WGS) entry which is preliminary data.</text>
</comment>
<dbReference type="AlphaFoldDB" id="F0EH61"/>
<gene>
    <name evidence="3" type="primary">rsiV</name>
    <name evidence="3" type="ORF">HMPREF9087_0744</name>
</gene>
<evidence type="ECO:0000256" key="1">
    <source>
        <dbReference type="SAM" id="Phobius"/>
    </source>
</evidence>
<keyword evidence="1" id="KW-0812">Transmembrane</keyword>
<evidence type="ECO:0000259" key="2">
    <source>
        <dbReference type="Pfam" id="PF11738"/>
    </source>
</evidence>
<dbReference type="Gene3D" id="3.90.640.20">
    <property type="entry name" value="Heat-shock cognate protein, ATPase"/>
    <property type="match status" value="1"/>
</dbReference>
<feature type="domain" description="DUF3298" evidence="2">
    <location>
        <begin position="194"/>
        <end position="272"/>
    </location>
</feature>
<name>F0EH61_ENTCA</name>
<dbReference type="Gene3D" id="3.30.565.40">
    <property type="entry name" value="Fervidobacterium nodosum Rt17-B1 like"/>
    <property type="match status" value="1"/>
</dbReference>
<feature type="transmembrane region" description="Helical" evidence="1">
    <location>
        <begin position="44"/>
        <end position="63"/>
    </location>
</feature>